<dbReference type="SUPFAM" id="SSF54001">
    <property type="entry name" value="Cysteine proteinases"/>
    <property type="match status" value="1"/>
</dbReference>
<keyword evidence="6 8" id="KW-0788">Thiol protease</keyword>
<dbReference type="AlphaFoldDB" id="A0AAN8EME3"/>
<comment type="caution">
    <text evidence="7">Lacks conserved residue(s) required for the propagation of feature annotation.</text>
</comment>
<dbReference type="InterPro" id="IPR001578">
    <property type="entry name" value="Peptidase_C12_UCH"/>
</dbReference>
<dbReference type="PROSITE" id="PS52048">
    <property type="entry name" value="UCH_DOMAIN"/>
    <property type="match status" value="1"/>
</dbReference>
<dbReference type="EMBL" id="JAKLMC020000009">
    <property type="protein sequence ID" value="KAK5954207.1"/>
    <property type="molecule type" value="Genomic_DNA"/>
</dbReference>
<evidence type="ECO:0000256" key="6">
    <source>
        <dbReference type="ARBA" id="ARBA00022807"/>
    </source>
</evidence>
<evidence type="ECO:0000313" key="10">
    <source>
        <dbReference type="EMBL" id="KAK5954207.1"/>
    </source>
</evidence>
<dbReference type="Gene3D" id="3.40.532.10">
    <property type="entry name" value="Peptidase C12, ubiquitin carboxyl-terminal hydrolase"/>
    <property type="match status" value="1"/>
</dbReference>
<dbReference type="GO" id="GO:0004843">
    <property type="term" value="F:cysteine-type deubiquitinase activity"/>
    <property type="evidence" value="ECO:0007669"/>
    <property type="project" value="UniProtKB-EC"/>
</dbReference>
<comment type="catalytic activity">
    <reaction evidence="1 8">
        <text>Thiol-dependent hydrolysis of ester, thioester, amide, peptide and isopeptide bonds formed by the C-terminal Gly of ubiquitin (a 76-residue protein attached to proteins as an intracellular targeting signal).</text>
        <dbReference type="EC" id="3.4.19.12"/>
    </reaction>
</comment>
<evidence type="ECO:0000259" key="9">
    <source>
        <dbReference type="PROSITE" id="PS52048"/>
    </source>
</evidence>
<evidence type="ECO:0000256" key="8">
    <source>
        <dbReference type="RuleBase" id="RU361215"/>
    </source>
</evidence>
<keyword evidence="3 8" id="KW-0645">Protease</keyword>
<evidence type="ECO:0000256" key="3">
    <source>
        <dbReference type="ARBA" id="ARBA00022670"/>
    </source>
</evidence>
<dbReference type="Pfam" id="PF01088">
    <property type="entry name" value="Peptidase_C12"/>
    <property type="match status" value="1"/>
</dbReference>
<dbReference type="CDD" id="cd09616">
    <property type="entry name" value="Peptidase_C12_UCH_L1_L3"/>
    <property type="match status" value="1"/>
</dbReference>
<evidence type="ECO:0000256" key="7">
    <source>
        <dbReference type="PROSITE-ProRule" id="PRU01393"/>
    </source>
</evidence>
<gene>
    <name evidence="10" type="primary">YUH1_1</name>
    <name evidence="10" type="ORF">OHC33_004780</name>
</gene>
<name>A0AAN8EME3_9EURO</name>
<keyword evidence="5 8" id="KW-0378">Hydrolase</keyword>
<feature type="domain" description="UCH catalytic" evidence="9">
    <location>
        <begin position="7"/>
        <end position="238"/>
    </location>
</feature>
<dbReference type="GO" id="GO:0005737">
    <property type="term" value="C:cytoplasm"/>
    <property type="evidence" value="ECO:0007669"/>
    <property type="project" value="TreeGrafter"/>
</dbReference>
<evidence type="ECO:0000256" key="4">
    <source>
        <dbReference type="ARBA" id="ARBA00022786"/>
    </source>
</evidence>
<sequence length="241" mass="26392">MAAPQKTFIPLENNPLVMTQLAHKLGLSTDLVFHDVFSLTDPDLVALLPRPAQALLFVYPGTPEAEEFHSKQYDRESEYDEAGDKPVLFYRQIITHACGLIGLLHCVTNPTRSQIVPASDLDNLIKQALPLKPEARAQLLHDSDILEAAHDAAAHMGDTEAPPRGECPDYAFIAFVKGSDGHLYELEGRRKGPVDRGLLPEDADVLSEQALKAGPLPFIEREKGWGGNGGFSCTVLANKFE</sequence>
<proteinExistence type="inferred from homology"/>
<protein>
    <recommendedName>
        <fullName evidence="8">Ubiquitin carboxyl-terminal hydrolase</fullName>
        <ecNumber evidence="8">3.4.19.12</ecNumber>
    </recommendedName>
</protein>
<dbReference type="Proteomes" id="UP001316803">
    <property type="component" value="Unassembled WGS sequence"/>
</dbReference>
<comment type="caution">
    <text evidence="10">The sequence shown here is derived from an EMBL/GenBank/DDBJ whole genome shotgun (WGS) entry which is preliminary data.</text>
</comment>
<evidence type="ECO:0000256" key="2">
    <source>
        <dbReference type="ARBA" id="ARBA00009326"/>
    </source>
</evidence>
<dbReference type="PANTHER" id="PTHR10589:SF17">
    <property type="entry name" value="UBIQUITIN CARBOXYL-TERMINAL HYDROLASE"/>
    <property type="match status" value="1"/>
</dbReference>
<reference evidence="10 11" key="1">
    <citation type="submission" date="2022-12" db="EMBL/GenBank/DDBJ databases">
        <title>Genomic features and morphological characterization of a novel Knufia sp. strain isolated from spacecraft assembly facility.</title>
        <authorList>
            <person name="Teixeira M."/>
            <person name="Chander A.M."/>
            <person name="Stajich J.E."/>
            <person name="Venkateswaran K."/>
        </authorList>
    </citation>
    <scope>NUCLEOTIDE SEQUENCE [LARGE SCALE GENOMIC DNA]</scope>
    <source>
        <strain evidence="10 11">FJI-L2-BK-P2</strain>
    </source>
</reference>
<accession>A0AAN8EME3</accession>
<evidence type="ECO:0000256" key="5">
    <source>
        <dbReference type="ARBA" id="ARBA00022801"/>
    </source>
</evidence>
<organism evidence="10 11">
    <name type="scientific">Knufia fluminis</name>
    <dbReference type="NCBI Taxonomy" id="191047"/>
    <lineage>
        <taxon>Eukaryota</taxon>
        <taxon>Fungi</taxon>
        <taxon>Dikarya</taxon>
        <taxon>Ascomycota</taxon>
        <taxon>Pezizomycotina</taxon>
        <taxon>Eurotiomycetes</taxon>
        <taxon>Chaetothyriomycetidae</taxon>
        <taxon>Chaetothyriales</taxon>
        <taxon>Trichomeriaceae</taxon>
        <taxon>Knufia</taxon>
    </lineage>
</organism>
<dbReference type="InterPro" id="IPR036959">
    <property type="entry name" value="Peptidase_C12_UCH_sf"/>
</dbReference>
<dbReference type="PRINTS" id="PR00707">
    <property type="entry name" value="UBCTHYDRLASE"/>
</dbReference>
<evidence type="ECO:0000256" key="1">
    <source>
        <dbReference type="ARBA" id="ARBA00000707"/>
    </source>
</evidence>
<keyword evidence="11" id="KW-1185">Reference proteome</keyword>
<dbReference type="PANTHER" id="PTHR10589">
    <property type="entry name" value="UBIQUITIN CARBOXYL-TERMINAL HYDROLASE"/>
    <property type="match status" value="1"/>
</dbReference>
<dbReference type="InterPro" id="IPR038765">
    <property type="entry name" value="Papain-like_cys_pep_sf"/>
</dbReference>
<comment type="similarity">
    <text evidence="2 7 8">Belongs to the peptidase C12 family.</text>
</comment>
<dbReference type="EC" id="3.4.19.12" evidence="8"/>
<dbReference type="GO" id="GO:0016579">
    <property type="term" value="P:protein deubiquitination"/>
    <property type="evidence" value="ECO:0007669"/>
    <property type="project" value="TreeGrafter"/>
</dbReference>
<dbReference type="GO" id="GO:0006511">
    <property type="term" value="P:ubiquitin-dependent protein catabolic process"/>
    <property type="evidence" value="ECO:0007669"/>
    <property type="project" value="UniProtKB-UniRule"/>
</dbReference>
<evidence type="ECO:0000313" key="11">
    <source>
        <dbReference type="Proteomes" id="UP001316803"/>
    </source>
</evidence>
<keyword evidence="4 8" id="KW-0833">Ubl conjugation pathway</keyword>